<keyword evidence="7" id="KW-1185">Reference proteome</keyword>
<evidence type="ECO:0000256" key="4">
    <source>
        <dbReference type="ARBA" id="ARBA00023004"/>
    </source>
</evidence>
<dbReference type="GO" id="GO:0051539">
    <property type="term" value="F:4 iron, 4 sulfur cluster binding"/>
    <property type="evidence" value="ECO:0007669"/>
    <property type="project" value="UniProtKB-KW"/>
</dbReference>
<sequence length="316" mass="36933">MDVIQLSNDGRCRWLEKQVMNKIFPQAIRSAKIKDIPTQYMIIDWISNDNGKVGVDLKWFKKLGVPYVKTYNDLPEGNDFVVVNTGYDSIVHEEKALREKGVEILDKPCPFVRKLRKEFEKIDESYQYILLCESNHIIIKNFATIFPRDMILIQMGNYKEKLLEQSNGKPMMFISYVTFLKKHSIQVFDFINKTFPGKDHKMVDTQCMWAAGRLSPIDEIRNMSEDILKEVRYALLIGSPGSTNKSLMSLHETIIDKGLEVINIGSLRDFLDFRRKHKKEKVLLVKSPIPNQAEKPILAFLQHGYLYAYYTLWRER</sequence>
<dbReference type="GO" id="GO:0046872">
    <property type="term" value="F:metal ion binding"/>
    <property type="evidence" value="ECO:0007669"/>
    <property type="project" value="UniProtKB-KW"/>
</dbReference>
<name>A0A0A2FP31_9PORP</name>
<dbReference type="PANTHER" id="PTHR30426:SF0">
    <property type="entry name" value="4-HYDROXY-3-METHYLBUT-2-ENYL DIPHOSPHATE REDUCTASE"/>
    <property type="match status" value="1"/>
</dbReference>
<dbReference type="GO" id="GO:0050992">
    <property type="term" value="P:dimethylallyl diphosphate biosynthetic process"/>
    <property type="evidence" value="ECO:0007669"/>
    <property type="project" value="InterPro"/>
</dbReference>
<dbReference type="InterPro" id="IPR003451">
    <property type="entry name" value="LytB/IspH"/>
</dbReference>
<dbReference type="GO" id="GO:0019288">
    <property type="term" value="P:isopentenyl diphosphate biosynthetic process, methylerythritol 4-phosphate pathway"/>
    <property type="evidence" value="ECO:0007669"/>
    <property type="project" value="InterPro"/>
</dbReference>
<keyword evidence="3" id="KW-0479">Metal-binding</keyword>
<accession>A0A0A2FP31</accession>
<comment type="cofactor">
    <cofactor evidence="1">
        <name>[4Fe-4S] cluster</name>
        <dbReference type="ChEBI" id="CHEBI:49883"/>
    </cofactor>
</comment>
<dbReference type="AlphaFoldDB" id="A0A0A2FP31"/>
<gene>
    <name evidence="6" type="ORF">HR15_01950</name>
</gene>
<evidence type="ECO:0000256" key="5">
    <source>
        <dbReference type="ARBA" id="ARBA00023014"/>
    </source>
</evidence>
<evidence type="ECO:0000256" key="3">
    <source>
        <dbReference type="ARBA" id="ARBA00022723"/>
    </source>
</evidence>
<dbReference type="Proteomes" id="UP000030146">
    <property type="component" value="Unassembled WGS sequence"/>
</dbReference>
<dbReference type="Pfam" id="PF02401">
    <property type="entry name" value="LYTB"/>
    <property type="match status" value="1"/>
</dbReference>
<dbReference type="GO" id="GO:0051745">
    <property type="term" value="F:4-hydroxy-3-methylbut-2-enyl diphosphate reductase activity"/>
    <property type="evidence" value="ECO:0007669"/>
    <property type="project" value="InterPro"/>
</dbReference>
<keyword evidence="5" id="KW-0411">Iron-sulfur</keyword>
<reference evidence="6 7" key="1">
    <citation type="submission" date="2014-08" db="EMBL/GenBank/DDBJ databases">
        <title>Porphyromonas gulae strain:COT-052_OH3439 Genome sequencing.</title>
        <authorList>
            <person name="Wallis C."/>
            <person name="Deusch O."/>
            <person name="O'Flynn C."/>
            <person name="Davis I."/>
            <person name="Jospin G."/>
            <person name="Darling A.E."/>
            <person name="Coil D.A."/>
            <person name="Alexiev A."/>
            <person name="Horsfall A."/>
            <person name="Kirkwood N."/>
            <person name="Harris S."/>
            <person name="Eisen J.A."/>
        </authorList>
    </citation>
    <scope>NUCLEOTIDE SEQUENCE [LARGE SCALE GENOMIC DNA]</scope>
    <source>
        <strain evidence="7">COT-052 OH3439</strain>
    </source>
</reference>
<keyword evidence="4" id="KW-0408">Iron</keyword>
<evidence type="ECO:0000313" key="6">
    <source>
        <dbReference type="EMBL" id="KGN92783.1"/>
    </source>
</evidence>
<dbReference type="EMBL" id="JRAK01000036">
    <property type="protein sequence ID" value="KGN92783.1"/>
    <property type="molecule type" value="Genomic_DNA"/>
</dbReference>
<keyword evidence="2" id="KW-0004">4Fe-4S</keyword>
<proteinExistence type="predicted"/>
<evidence type="ECO:0000256" key="1">
    <source>
        <dbReference type="ARBA" id="ARBA00001966"/>
    </source>
</evidence>
<protein>
    <submittedName>
        <fullName evidence="6">LytB</fullName>
    </submittedName>
</protein>
<organism evidence="6 7">
    <name type="scientific">Porphyromonas gulae</name>
    <dbReference type="NCBI Taxonomy" id="111105"/>
    <lineage>
        <taxon>Bacteria</taxon>
        <taxon>Pseudomonadati</taxon>
        <taxon>Bacteroidota</taxon>
        <taxon>Bacteroidia</taxon>
        <taxon>Bacteroidales</taxon>
        <taxon>Porphyromonadaceae</taxon>
        <taxon>Porphyromonas</taxon>
    </lineage>
</organism>
<dbReference type="PANTHER" id="PTHR30426">
    <property type="entry name" value="4-HYDROXY-3-METHYLBUT-2-ENYL DIPHOSPHATE REDUCTASE"/>
    <property type="match status" value="1"/>
</dbReference>
<dbReference type="Gene3D" id="3.40.50.11270">
    <property type="match status" value="1"/>
</dbReference>
<dbReference type="Gene3D" id="3.40.1010.20">
    <property type="entry name" value="4-hydroxy-3-methylbut-2-enyl diphosphate reductase, catalytic domain"/>
    <property type="match status" value="2"/>
</dbReference>
<comment type="caution">
    <text evidence="6">The sequence shown here is derived from an EMBL/GenBank/DDBJ whole genome shotgun (WGS) entry which is preliminary data.</text>
</comment>
<evidence type="ECO:0000313" key="7">
    <source>
        <dbReference type="Proteomes" id="UP000030146"/>
    </source>
</evidence>
<evidence type="ECO:0000256" key="2">
    <source>
        <dbReference type="ARBA" id="ARBA00022485"/>
    </source>
</evidence>